<evidence type="ECO:0000313" key="2">
    <source>
        <dbReference type="Proteomes" id="UP000222485"/>
    </source>
</evidence>
<sequence>MSRIRVIDRDGFMQGWVDARVGLPTYSGPVTRWTEKGSFWTTGSDGEERLWKAGNHQPCVYRSKLRKSDIIHERREG</sequence>
<name>A0A1V0EE95_9CAUD</name>
<proteinExistence type="predicted"/>
<organism evidence="1 2">
    <name type="scientific">Caulobacter phage Ccr32</name>
    <dbReference type="NCBI Taxonomy" id="1959738"/>
    <lineage>
        <taxon>Viruses</taxon>
        <taxon>Duplodnaviria</taxon>
        <taxon>Heunggongvirae</taxon>
        <taxon>Uroviricota</taxon>
        <taxon>Caudoviricetes</taxon>
        <taxon>Jeanschmidtviridae</taxon>
        <taxon>Shapirovirus</taxon>
        <taxon>Shapirovirus cbk</taxon>
    </lineage>
</organism>
<dbReference type="Proteomes" id="UP000222485">
    <property type="component" value="Genome"/>
</dbReference>
<protein>
    <submittedName>
        <fullName evidence="1">Uncharacterized protein</fullName>
    </submittedName>
</protein>
<accession>A0A1V0EE95</accession>
<reference evidence="2" key="1">
    <citation type="journal article" date="2017" name="Curr. Microbiol.">
        <title>Genomic Diversity of Type B3 Bacteriophages of Caulobacter crescentus.</title>
        <authorList>
            <person name="Ash K.T."/>
            <person name="Drake K.M."/>
            <person name="Gibbs W.S."/>
            <person name="Ely B."/>
        </authorList>
    </citation>
    <scope>NUCLEOTIDE SEQUENCE [LARGE SCALE GENOMIC DNA]</scope>
</reference>
<dbReference type="EMBL" id="KY555146">
    <property type="protein sequence ID" value="ARB15184.1"/>
    <property type="molecule type" value="Genomic_DNA"/>
</dbReference>
<evidence type="ECO:0000313" key="1">
    <source>
        <dbReference type="EMBL" id="ARB15184.1"/>
    </source>
</evidence>
<gene>
    <name evidence="1" type="ORF">Ccr32_gp266</name>
</gene>